<protein>
    <recommendedName>
        <fullName evidence="3">Secreted protein</fullName>
    </recommendedName>
</protein>
<sequence length="87" mass="9973">MISSAPCACAWYCSPHHLITWCTCCIWRSSRAWRFRKPSLVVLLGLGTRIRGWVTKSGRFASKSSNPVQKKTQQAKAHYSSHYQICR</sequence>
<dbReference type="EMBL" id="WNYA01002167">
    <property type="protein sequence ID" value="KAG8544557.1"/>
    <property type="molecule type" value="Genomic_DNA"/>
</dbReference>
<evidence type="ECO:0008006" key="3">
    <source>
        <dbReference type="Google" id="ProtNLM"/>
    </source>
</evidence>
<organism evidence="1 2">
    <name type="scientific">Engystomops pustulosus</name>
    <name type="common">Tungara frog</name>
    <name type="synonym">Physalaemus pustulosus</name>
    <dbReference type="NCBI Taxonomy" id="76066"/>
    <lineage>
        <taxon>Eukaryota</taxon>
        <taxon>Metazoa</taxon>
        <taxon>Chordata</taxon>
        <taxon>Craniata</taxon>
        <taxon>Vertebrata</taxon>
        <taxon>Euteleostomi</taxon>
        <taxon>Amphibia</taxon>
        <taxon>Batrachia</taxon>
        <taxon>Anura</taxon>
        <taxon>Neobatrachia</taxon>
        <taxon>Hyloidea</taxon>
        <taxon>Leptodactylidae</taxon>
        <taxon>Leiuperinae</taxon>
        <taxon>Engystomops</taxon>
    </lineage>
</organism>
<proteinExistence type="predicted"/>
<keyword evidence="2" id="KW-1185">Reference proteome</keyword>
<evidence type="ECO:0000313" key="1">
    <source>
        <dbReference type="EMBL" id="KAG8544557.1"/>
    </source>
</evidence>
<dbReference type="AlphaFoldDB" id="A0AAV6Z4M7"/>
<gene>
    <name evidence="1" type="ORF">GDO81_022265</name>
</gene>
<reference evidence="1" key="1">
    <citation type="thesis" date="2020" institute="ProQuest LLC" country="789 East Eisenhower Parkway, Ann Arbor, MI, USA">
        <title>Comparative Genomics and Chromosome Evolution.</title>
        <authorList>
            <person name="Mudd A.B."/>
        </authorList>
    </citation>
    <scope>NUCLEOTIDE SEQUENCE</scope>
    <source>
        <strain evidence="1">237g6f4</strain>
        <tissue evidence="1">Blood</tissue>
    </source>
</reference>
<evidence type="ECO:0000313" key="2">
    <source>
        <dbReference type="Proteomes" id="UP000824782"/>
    </source>
</evidence>
<comment type="caution">
    <text evidence="1">The sequence shown here is derived from an EMBL/GenBank/DDBJ whole genome shotgun (WGS) entry which is preliminary data.</text>
</comment>
<name>A0AAV6Z4M7_ENGPU</name>
<dbReference type="Proteomes" id="UP000824782">
    <property type="component" value="Unassembled WGS sequence"/>
</dbReference>
<accession>A0AAV6Z4M7</accession>